<dbReference type="GO" id="GO:0005524">
    <property type="term" value="F:ATP binding"/>
    <property type="evidence" value="ECO:0007669"/>
    <property type="project" value="UniProtKB-KW"/>
</dbReference>
<dbReference type="InterPro" id="IPR045562">
    <property type="entry name" value="RecG_dom3_C"/>
</dbReference>
<dbReference type="InterPro" id="IPR014001">
    <property type="entry name" value="Helicase_ATP-bd"/>
</dbReference>
<evidence type="ECO:0000256" key="4">
    <source>
        <dbReference type="ARBA" id="ARBA00022806"/>
    </source>
</evidence>
<dbReference type="InterPro" id="IPR047112">
    <property type="entry name" value="RecG/Mfd"/>
</dbReference>
<dbReference type="NCBIfam" id="NF008168">
    <property type="entry name" value="PRK10917.2-2"/>
    <property type="match status" value="1"/>
</dbReference>
<dbReference type="SMART" id="SM00490">
    <property type="entry name" value="HELICc"/>
    <property type="match status" value="1"/>
</dbReference>
<keyword evidence="6" id="KW-0238">DNA-binding</keyword>
<dbReference type="NCBIfam" id="NF008165">
    <property type="entry name" value="PRK10917.1-3"/>
    <property type="match status" value="1"/>
</dbReference>
<evidence type="ECO:0000256" key="2">
    <source>
        <dbReference type="ARBA" id="ARBA00022763"/>
    </source>
</evidence>
<dbReference type="CDD" id="cd04488">
    <property type="entry name" value="RecG_wedge_OBF"/>
    <property type="match status" value="1"/>
</dbReference>
<dbReference type="InterPro" id="IPR033454">
    <property type="entry name" value="RecG_wedge"/>
</dbReference>
<dbReference type="GO" id="GO:0016787">
    <property type="term" value="F:hydrolase activity"/>
    <property type="evidence" value="ECO:0007669"/>
    <property type="project" value="UniProtKB-KW"/>
</dbReference>
<evidence type="ECO:0000313" key="11">
    <source>
        <dbReference type="EMBL" id="PIT92552.1"/>
    </source>
</evidence>
<dbReference type="PANTHER" id="PTHR47964:SF1">
    <property type="entry name" value="ATP-DEPENDENT DNA HELICASE HOMOLOG RECG, CHLOROPLASTIC"/>
    <property type="match status" value="1"/>
</dbReference>
<keyword evidence="5" id="KW-0067">ATP-binding</keyword>
<dbReference type="EMBL" id="PFBA01000015">
    <property type="protein sequence ID" value="PIT92552.1"/>
    <property type="molecule type" value="Genomic_DNA"/>
</dbReference>
<dbReference type="SUPFAM" id="SSF50249">
    <property type="entry name" value="Nucleic acid-binding proteins"/>
    <property type="match status" value="1"/>
</dbReference>
<gene>
    <name evidence="11" type="ORF">COU08_01910</name>
</gene>
<dbReference type="Gene3D" id="3.40.50.300">
    <property type="entry name" value="P-loop containing nucleotide triphosphate hydrolases"/>
    <property type="match status" value="2"/>
</dbReference>
<evidence type="ECO:0000256" key="5">
    <source>
        <dbReference type="ARBA" id="ARBA00022840"/>
    </source>
</evidence>
<dbReference type="GO" id="GO:0006281">
    <property type="term" value="P:DNA repair"/>
    <property type="evidence" value="ECO:0007669"/>
    <property type="project" value="UniProtKB-KW"/>
</dbReference>
<dbReference type="Pfam" id="PF17191">
    <property type="entry name" value="RecG_wedge"/>
    <property type="match status" value="1"/>
</dbReference>
<keyword evidence="3" id="KW-0378">Hydrolase</keyword>
<dbReference type="PANTHER" id="PTHR47964">
    <property type="entry name" value="ATP-DEPENDENT DNA HELICASE HOMOLOG RECG, CHLOROPLASTIC"/>
    <property type="match status" value="1"/>
</dbReference>
<evidence type="ECO:0000256" key="3">
    <source>
        <dbReference type="ARBA" id="ARBA00022801"/>
    </source>
</evidence>
<dbReference type="Pfam" id="PF00270">
    <property type="entry name" value="DEAD"/>
    <property type="match status" value="1"/>
</dbReference>
<evidence type="ECO:0000313" key="12">
    <source>
        <dbReference type="Proteomes" id="UP000228635"/>
    </source>
</evidence>
<dbReference type="PROSITE" id="PS51192">
    <property type="entry name" value="HELICASE_ATP_BIND_1"/>
    <property type="match status" value="1"/>
</dbReference>
<dbReference type="SMART" id="SM00487">
    <property type="entry name" value="DEXDc"/>
    <property type="match status" value="1"/>
</dbReference>
<dbReference type="InterPro" id="IPR012340">
    <property type="entry name" value="NA-bd_OB-fold"/>
</dbReference>
<keyword evidence="2" id="KW-0227">DNA damage</keyword>
<feature type="domain" description="Helicase ATP-binding" evidence="9">
    <location>
        <begin position="276"/>
        <end position="467"/>
    </location>
</feature>
<reference evidence="12" key="1">
    <citation type="submission" date="2017-09" db="EMBL/GenBank/DDBJ databases">
        <title>Depth-based differentiation of microbial function through sediment-hosted aquifers and enrichment of novel symbionts in the deep terrestrial subsurface.</title>
        <authorList>
            <person name="Probst A.J."/>
            <person name="Ladd B."/>
            <person name="Jarett J.K."/>
            <person name="Geller-Mcgrath D.E."/>
            <person name="Sieber C.M.K."/>
            <person name="Emerson J.B."/>
            <person name="Anantharaman K."/>
            <person name="Thomas B.C."/>
            <person name="Malmstrom R."/>
            <person name="Stieglmeier M."/>
            <person name="Klingl A."/>
            <person name="Woyke T."/>
            <person name="Ryan C.M."/>
            <person name="Banfield J.F."/>
        </authorList>
    </citation>
    <scope>NUCLEOTIDE SEQUENCE [LARGE SCALE GENOMIC DNA]</scope>
</reference>
<dbReference type="Pfam" id="PF00271">
    <property type="entry name" value="Helicase_C"/>
    <property type="match status" value="1"/>
</dbReference>
<name>A0A2M6WID9_9BACT</name>
<dbReference type="AlphaFoldDB" id="A0A2M6WID9"/>
<dbReference type="PROSITE" id="PS51194">
    <property type="entry name" value="HELICASE_CTER"/>
    <property type="match status" value="1"/>
</dbReference>
<dbReference type="GO" id="GO:0003678">
    <property type="term" value="F:DNA helicase activity"/>
    <property type="evidence" value="ECO:0007669"/>
    <property type="project" value="TreeGrafter"/>
</dbReference>
<feature type="domain" description="Helicase C-terminal" evidence="10">
    <location>
        <begin position="476"/>
        <end position="664"/>
    </location>
</feature>
<keyword evidence="7" id="KW-0234">DNA repair</keyword>
<keyword evidence="4 11" id="KW-0347">Helicase</keyword>
<dbReference type="InterPro" id="IPR011545">
    <property type="entry name" value="DEAD/DEAH_box_helicase_dom"/>
</dbReference>
<keyword evidence="1" id="KW-0547">Nucleotide-binding</keyword>
<dbReference type="InterPro" id="IPR001650">
    <property type="entry name" value="Helicase_C-like"/>
</dbReference>
<dbReference type="Pfam" id="PF19833">
    <property type="entry name" value="RecG_dom3_C"/>
    <property type="match status" value="1"/>
</dbReference>
<dbReference type="Gene3D" id="2.40.50.140">
    <property type="entry name" value="Nucleic acid-binding proteins"/>
    <property type="match status" value="1"/>
</dbReference>
<organism evidence="11 12">
    <name type="scientific">Candidatus Harrisonbacteria bacterium CG10_big_fil_rev_8_21_14_0_10_42_17</name>
    <dbReference type="NCBI Taxonomy" id="1974584"/>
    <lineage>
        <taxon>Bacteria</taxon>
        <taxon>Candidatus Harrisoniibacteriota</taxon>
    </lineage>
</organism>
<dbReference type="Proteomes" id="UP000228635">
    <property type="component" value="Unassembled WGS sequence"/>
</dbReference>
<evidence type="ECO:0000256" key="6">
    <source>
        <dbReference type="ARBA" id="ARBA00023125"/>
    </source>
</evidence>
<dbReference type="GO" id="GO:0003677">
    <property type="term" value="F:DNA binding"/>
    <property type="evidence" value="ECO:0007669"/>
    <property type="project" value="UniProtKB-KW"/>
</dbReference>
<dbReference type="SUPFAM" id="SSF52540">
    <property type="entry name" value="P-loop containing nucleoside triphosphate hydrolases"/>
    <property type="match status" value="2"/>
</dbReference>
<sequence length="730" mass="82056">MITLSTELERIRGISPQFLKRLERLSIVTVKDLLWHFPFRYEDFSEIVQIAELQENQNATIRGVVRRVDVRRAWRKNMTIIEAVVEDDTGAIRAVWFNQPYIGRSLRPGLGVNLAGRVTLRDEVLALSNPTYEVVQNLYEAKHTGRLIPIYPETKGLTSRGLRYLVKPILSVIINNLKDFIPDDVLAAHSLPSLAVALRNVHFPETMEQVERAKKRFSFEDLFLLQLNNLKIRSALTQAKASSLSVTSHMHNDIRAHLPFHLTESQNNSLTEIIRDLEHDHPMNRLLQGDVGSGKTVVAAYAALLTAFNNKQAVFMAPTEVLARQHYKTLTNVFGNLFAKRSLGVGLLTGTETRTFYGPSLEEQSSGKKARAQFLNNVSQNTINIIIGTHALITPAKTSSSRTMPLKLSPADLALIIIDEQHRFGVDQRAALARNQKLIPHFLSMSATPIPRTLSLTLFGDLDISLINELPKGRKPIITRVVHPEKRATAYGFIRAHIQKGRQAFVICPRIEVSEPQEDNASLPPAKRRAQQLWADVKTVKEEYERLSKHIFPELTIAMLHGKLKAREKADIMKQFHAGTIHVLVSTSVVEVGIDVPNASIMMIEGADRFGLSQLYQFRGRIGRGEHQSFCLLFTNSTSQTVKQRLDALLKATNGFELAEQDLKLRGPGQFLGDKQTGLPDLAMKSLNNIQLIKDARDSAEMVFSNDPDLKNHPPLAEKLTMFQNNVHLE</sequence>
<dbReference type="InterPro" id="IPR027417">
    <property type="entry name" value="P-loop_NTPase"/>
</dbReference>
<comment type="caution">
    <text evidence="11">The sequence shown here is derived from an EMBL/GenBank/DDBJ whole genome shotgun (WGS) entry which is preliminary data.</text>
</comment>
<proteinExistence type="predicted"/>
<evidence type="ECO:0000256" key="1">
    <source>
        <dbReference type="ARBA" id="ARBA00022741"/>
    </source>
</evidence>
<accession>A0A2M6WID9</accession>
<evidence type="ECO:0000256" key="7">
    <source>
        <dbReference type="ARBA" id="ARBA00023204"/>
    </source>
</evidence>
<evidence type="ECO:0000256" key="8">
    <source>
        <dbReference type="ARBA" id="ARBA00049819"/>
    </source>
</evidence>
<protein>
    <recommendedName>
        <fullName evidence="8">Probable DNA 3'-5' helicase RecG</fullName>
    </recommendedName>
</protein>
<evidence type="ECO:0000259" key="9">
    <source>
        <dbReference type="PROSITE" id="PS51192"/>
    </source>
</evidence>
<evidence type="ECO:0000259" key="10">
    <source>
        <dbReference type="PROSITE" id="PS51194"/>
    </source>
</evidence>